<comment type="subcellular location">
    <subcellularLocation>
        <location evidence="1">Mitochondrion membrane</location>
        <topology evidence="1">Multi-pass membrane protein</topology>
    </subcellularLocation>
</comment>
<dbReference type="STRING" id="27349.A0A0L6VQH5"/>
<dbReference type="PANTHER" id="PTHR28234">
    <property type="entry name" value="NUCLEAR CONTROL OF ATPASE PROTEIN 2"/>
    <property type="match status" value="1"/>
</dbReference>
<dbReference type="PANTHER" id="PTHR28234:SF1">
    <property type="entry name" value="NUCLEAR CONTROL OF ATPASE PROTEIN 2"/>
    <property type="match status" value="1"/>
</dbReference>
<keyword evidence="3" id="KW-1133">Transmembrane helix</keyword>
<dbReference type="AlphaFoldDB" id="A0A0L6VQH5"/>
<evidence type="ECO:0000256" key="2">
    <source>
        <dbReference type="ARBA" id="ARBA00022692"/>
    </source>
</evidence>
<evidence type="ECO:0000313" key="6">
    <source>
        <dbReference type="EMBL" id="KNZ62951.1"/>
    </source>
</evidence>
<sequence>MGYMEGIPLSIASWETNTAGSEWDDQDPEPEERIDCLRPSLRLNSAPSKAGDLFAMTSCFGFDRSTELALQLKCSPSLLTRSTLSSAGATLKQKTVSTCKDGSNPREAQSGLPLSLLRAVDLRDRFNRKRVPNEQLLTTLNSLIISLGSSDDLEAGHHEEIAEIQSILLVQIVLRSYSTLFETLCRQAFWLNDQILYWSTIENDRISTAYYLIQSLPLRLAGLTRQIWAHTRRALDQLGANEEYGRNRLSTWTRHLYNQAWARPHQEISISSLFPILRKNTRLFNSPAHSIQFLSTLSPILLTRQEARVKRQELELVHADLAEKIGCLVNGLHRLEDHAQPQAEESDVGLSGLVSTMLQVTSEPEAQAEQAVGHNNPVMMIDQLHQLLSSHLPNQQKKLYIRTSTHSPPGFLARNWPWLVSLPVASYTLSTLAYSYRSKILDGFRDAQETFKGFISGWVIRPVEDIIRTLRAGQEGTLAIMTKDSLAPELDSLERMVVEFGREKLKWTDEELSNLSKSVKEGNLTSVLKVWEQEIKVCLHGSNWGSRSLNLFSPQAPIRSAIAGSLIRVLLIQIQKVKVDLSLAMDGIQSILRSQSLTFGAIGVAPSMLICFMLAKLFGSLIRQRVGVVGKGTKAVRKEVRIAMRRMERTLLLITSNPLADSDHPTAKSHSQNPTRTVGLLFLDLHLLRYFVHSPHFPRRESSQAIQREFLADIYDLESFHLSWKTKSKLAKRFVKQWGFLVGI</sequence>
<accession>A0A0L6VQH5</accession>
<evidence type="ECO:0000256" key="3">
    <source>
        <dbReference type="ARBA" id="ARBA00022989"/>
    </source>
</evidence>
<evidence type="ECO:0008006" key="8">
    <source>
        <dbReference type="Google" id="ProtNLM"/>
    </source>
</evidence>
<evidence type="ECO:0000256" key="5">
    <source>
        <dbReference type="ARBA" id="ARBA00023136"/>
    </source>
</evidence>
<dbReference type="GO" id="GO:0005741">
    <property type="term" value="C:mitochondrial outer membrane"/>
    <property type="evidence" value="ECO:0007669"/>
    <property type="project" value="TreeGrafter"/>
</dbReference>
<evidence type="ECO:0000256" key="4">
    <source>
        <dbReference type="ARBA" id="ARBA00023128"/>
    </source>
</evidence>
<dbReference type="Pfam" id="PF08637">
    <property type="entry name" value="NCA2"/>
    <property type="match status" value="2"/>
</dbReference>
<protein>
    <recommendedName>
        <fullName evidence="8">Nuclear control of ATPase protein 2</fullName>
    </recommendedName>
</protein>
<gene>
    <name evidence="6" type="ORF">VP01_1202g3</name>
</gene>
<keyword evidence="4" id="KW-0496">Mitochondrion</keyword>
<comment type="caution">
    <text evidence="6">The sequence shown here is derived from an EMBL/GenBank/DDBJ whole genome shotgun (WGS) entry which is preliminary data.</text>
</comment>
<organism evidence="6 7">
    <name type="scientific">Puccinia sorghi</name>
    <dbReference type="NCBI Taxonomy" id="27349"/>
    <lineage>
        <taxon>Eukaryota</taxon>
        <taxon>Fungi</taxon>
        <taxon>Dikarya</taxon>
        <taxon>Basidiomycota</taxon>
        <taxon>Pucciniomycotina</taxon>
        <taxon>Pucciniomycetes</taxon>
        <taxon>Pucciniales</taxon>
        <taxon>Pucciniaceae</taxon>
        <taxon>Puccinia</taxon>
    </lineage>
</organism>
<reference evidence="6 7" key="1">
    <citation type="submission" date="2015-08" db="EMBL/GenBank/DDBJ databases">
        <title>Next Generation Sequencing and Analysis of the Genome of Puccinia sorghi L Schw, the Causal Agent of Maize Common Rust.</title>
        <authorList>
            <person name="Rochi L."/>
            <person name="Burguener G."/>
            <person name="Darino M."/>
            <person name="Turjanski A."/>
            <person name="Kreff E."/>
            <person name="Dieguez M.J."/>
            <person name="Sacco F."/>
        </authorList>
    </citation>
    <scope>NUCLEOTIDE SEQUENCE [LARGE SCALE GENOMIC DNA]</scope>
    <source>
        <strain evidence="6 7">RO10H11247</strain>
    </source>
</reference>
<evidence type="ECO:0000256" key="1">
    <source>
        <dbReference type="ARBA" id="ARBA00004225"/>
    </source>
</evidence>
<dbReference type="InterPro" id="IPR013946">
    <property type="entry name" value="NCA2-like"/>
</dbReference>
<proteinExistence type="predicted"/>
<keyword evidence="7" id="KW-1185">Reference proteome</keyword>
<name>A0A0L6VQH5_9BASI</name>
<keyword evidence="2" id="KW-0812">Transmembrane</keyword>
<dbReference type="Proteomes" id="UP000037035">
    <property type="component" value="Unassembled WGS sequence"/>
</dbReference>
<evidence type="ECO:0000313" key="7">
    <source>
        <dbReference type="Proteomes" id="UP000037035"/>
    </source>
</evidence>
<keyword evidence="5" id="KW-0472">Membrane</keyword>
<dbReference type="VEuPathDB" id="FungiDB:VP01_1202g3"/>
<dbReference type="EMBL" id="LAVV01002255">
    <property type="protein sequence ID" value="KNZ62951.1"/>
    <property type="molecule type" value="Genomic_DNA"/>
</dbReference>
<dbReference type="OrthoDB" id="413313at2759"/>